<dbReference type="GO" id="GO:0000779">
    <property type="term" value="C:condensed chromosome, centromeric region"/>
    <property type="evidence" value="ECO:0007669"/>
    <property type="project" value="UniProtKB-ARBA"/>
</dbReference>
<feature type="compositionally biased region" description="Low complexity" evidence="10">
    <location>
        <begin position="121"/>
        <end position="132"/>
    </location>
</feature>
<evidence type="ECO:0000256" key="4">
    <source>
        <dbReference type="ARBA" id="ARBA00022618"/>
    </source>
</evidence>
<evidence type="ECO:0000259" key="12">
    <source>
        <dbReference type="Pfam" id="PF07558"/>
    </source>
</evidence>
<keyword evidence="14" id="KW-1185">Reference proteome</keyword>
<evidence type="ECO:0000313" key="13">
    <source>
        <dbReference type="EMBL" id="KAK0674622.1"/>
    </source>
</evidence>
<comment type="similarity">
    <text evidence="2">Belongs to the shugoshin family.</text>
</comment>
<dbReference type="GO" id="GO:0051301">
    <property type="term" value="P:cell division"/>
    <property type="evidence" value="ECO:0007669"/>
    <property type="project" value="UniProtKB-KW"/>
</dbReference>
<comment type="subcellular location">
    <subcellularLocation>
        <location evidence="1">Chromosome</location>
        <location evidence="1">Centromere</location>
    </subcellularLocation>
</comment>
<evidence type="ECO:0000256" key="1">
    <source>
        <dbReference type="ARBA" id="ARBA00004584"/>
    </source>
</evidence>
<comment type="caution">
    <text evidence="13">The sequence shown here is derived from an EMBL/GenBank/DDBJ whole genome shotgun (WGS) entry which is preliminary data.</text>
</comment>
<feature type="region of interest" description="Disordered" evidence="10">
    <location>
        <begin position="104"/>
        <end position="145"/>
    </location>
</feature>
<gene>
    <name evidence="13" type="ORF">QBC41DRAFT_239308</name>
</gene>
<keyword evidence="5" id="KW-0159">Chromosome partition</keyword>
<feature type="region of interest" description="Disordered" evidence="10">
    <location>
        <begin position="646"/>
        <end position="685"/>
    </location>
</feature>
<feature type="compositionally biased region" description="Low complexity" evidence="10">
    <location>
        <begin position="654"/>
        <end position="666"/>
    </location>
</feature>
<accession>A0AA39ZP56</accession>
<keyword evidence="7" id="KW-0131">Cell cycle</keyword>
<dbReference type="GO" id="GO:0045132">
    <property type="term" value="P:meiotic chromosome segregation"/>
    <property type="evidence" value="ECO:0007669"/>
    <property type="project" value="InterPro"/>
</dbReference>
<protein>
    <submittedName>
        <fullName evidence="13">Shugoshin</fullName>
    </submittedName>
</protein>
<feature type="compositionally biased region" description="Polar residues" evidence="10">
    <location>
        <begin position="486"/>
        <end position="502"/>
    </location>
</feature>
<dbReference type="EMBL" id="JAULSY010000001">
    <property type="protein sequence ID" value="KAK0674622.1"/>
    <property type="molecule type" value="Genomic_DNA"/>
</dbReference>
<organism evidence="13 14">
    <name type="scientific">Cercophora samala</name>
    <dbReference type="NCBI Taxonomy" id="330535"/>
    <lineage>
        <taxon>Eukaryota</taxon>
        <taxon>Fungi</taxon>
        <taxon>Dikarya</taxon>
        <taxon>Ascomycota</taxon>
        <taxon>Pezizomycotina</taxon>
        <taxon>Sordariomycetes</taxon>
        <taxon>Sordariomycetidae</taxon>
        <taxon>Sordariales</taxon>
        <taxon>Lasiosphaeriaceae</taxon>
        <taxon>Cercophora</taxon>
    </lineage>
</organism>
<dbReference type="GO" id="GO:0005634">
    <property type="term" value="C:nucleus"/>
    <property type="evidence" value="ECO:0007669"/>
    <property type="project" value="InterPro"/>
</dbReference>
<evidence type="ECO:0000259" key="11">
    <source>
        <dbReference type="Pfam" id="PF07557"/>
    </source>
</evidence>
<feature type="compositionally biased region" description="Basic and acidic residues" evidence="10">
    <location>
        <begin position="352"/>
        <end position="378"/>
    </location>
</feature>
<feature type="domain" description="Shugoshin N-terminal coiled-coil" evidence="12">
    <location>
        <begin position="19"/>
        <end position="63"/>
    </location>
</feature>
<keyword evidence="8" id="KW-0137">Centromere</keyword>
<dbReference type="Pfam" id="PF07557">
    <property type="entry name" value="Shugoshin_C"/>
    <property type="match status" value="1"/>
</dbReference>
<sequence length="685" mass="74709">MARLNEPPVSATDGNLEILRRKFLRQNRDIARINSDQSQKIRRLENDCACLLSENLELRGQILRLEKQLEDNSARRIADHALEIKAKLEAQLAEFGALLGNLGVEPPAKRHSGADRRFSRSSRPSTSRTPPAIRRRRDTNVDAETLAAQEGRMPPIYENKSYQRATMNSEEIMALCAAAADTSADSLELGPPPVSRFIDDEPVKKSSPIRKLEDGQLNLSSPPKLDFTKKLSASPEPSKVVEASPMKDVQPERRPQPIEQQPPTPPTQTIRAGAKRKYGDENNIQATLDQTAKALKDVVAAEKALPAGDIFQKRRSIKELPASKRDKARAPLSAKSTNEDFMSPKKMAIKPKPVEEPKKEKAPALKEIKEPSAKEQPKARKPPTIQVPPVALPPPTIMSVIAEPDAPLPMSILTSPTTPGRPSSVEPLPHDTPPPAHISSEGETSRPSRRARPAISYAEPNLRDKMRRPTKELFDAVSGEGKFHRPSTSANPNPTSAPTSSAKPRPESAVTSSGGLSASVHKPPPTAASPLAAKESMQIDNITYDRRKRPSLAIREPEPPVEQQPEIDPYDFASTSSSTLSLASPPPQPRRAARKSSMAAQAALHKMQLEEEREADVESGTTRPRARKARASMLAPKKSAFLGEYVEESSVSTVGDESTGSVESSSGGKGKGKQGVVDRRRSMML</sequence>
<evidence type="ECO:0000256" key="3">
    <source>
        <dbReference type="ARBA" id="ARBA00022454"/>
    </source>
</evidence>
<proteinExistence type="inferred from homology"/>
<feature type="compositionally biased region" description="Basic and acidic residues" evidence="10">
    <location>
        <begin position="461"/>
        <end position="474"/>
    </location>
</feature>
<dbReference type="InterPro" id="IPR011516">
    <property type="entry name" value="Shugoshin_N"/>
</dbReference>
<evidence type="ECO:0000313" key="14">
    <source>
        <dbReference type="Proteomes" id="UP001174997"/>
    </source>
</evidence>
<reference evidence="13" key="1">
    <citation type="submission" date="2023-06" db="EMBL/GenBank/DDBJ databases">
        <title>Genome-scale phylogeny and comparative genomics of the fungal order Sordariales.</title>
        <authorList>
            <consortium name="Lawrence Berkeley National Laboratory"/>
            <person name="Hensen N."/>
            <person name="Bonometti L."/>
            <person name="Westerberg I."/>
            <person name="Brannstrom I.O."/>
            <person name="Guillou S."/>
            <person name="Cros-Aarteil S."/>
            <person name="Calhoun S."/>
            <person name="Haridas S."/>
            <person name="Kuo A."/>
            <person name="Mondo S."/>
            <person name="Pangilinan J."/>
            <person name="Riley R."/>
            <person name="Labutti K."/>
            <person name="Andreopoulos B."/>
            <person name="Lipzen A."/>
            <person name="Chen C."/>
            <person name="Yanf M."/>
            <person name="Daum C."/>
            <person name="Ng V."/>
            <person name="Clum A."/>
            <person name="Steindorff A."/>
            <person name="Ohm R."/>
            <person name="Martin F."/>
            <person name="Silar P."/>
            <person name="Natvig D."/>
            <person name="Lalanne C."/>
            <person name="Gautier V."/>
            <person name="Ament-Velasquez S.L."/>
            <person name="Kruys A."/>
            <person name="Hutchinson M.I."/>
            <person name="Powell A.J."/>
            <person name="Barry K."/>
            <person name="Miller A.N."/>
            <person name="Grigoriev I.V."/>
            <person name="Debuchy R."/>
            <person name="Gladieux P."/>
            <person name="Thoren M.H."/>
            <person name="Johannesson H."/>
        </authorList>
    </citation>
    <scope>NUCLEOTIDE SEQUENCE</scope>
    <source>
        <strain evidence="13">CBS 307.81</strain>
    </source>
</reference>
<name>A0AA39ZP56_9PEZI</name>
<dbReference type="AlphaFoldDB" id="A0AA39ZP56"/>
<feature type="compositionally biased region" description="Basic and acidic residues" evidence="10">
    <location>
        <begin position="197"/>
        <end position="214"/>
    </location>
</feature>
<keyword evidence="6 9" id="KW-0175">Coiled coil</keyword>
<evidence type="ECO:0000256" key="2">
    <source>
        <dbReference type="ARBA" id="ARBA00010845"/>
    </source>
</evidence>
<feature type="domain" description="Shugoshin C-terminal" evidence="11">
    <location>
        <begin position="445"/>
        <end position="468"/>
    </location>
</feature>
<evidence type="ECO:0000256" key="6">
    <source>
        <dbReference type="ARBA" id="ARBA00023054"/>
    </source>
</evidence>
<feature type="coiled-coil region" evidence="9">
    <location>
        <begin position="34"/>
        <end position="75"/>
    </location>
</feature>
<dbReference type="InterPro" id="IPR011515">
    <property type="entry name" value="Shugoshin_C"/>
</dbReference>
<evidence type="ECO:0000256" key="9">
    <source>
        <dbReference type="SAM" id="Coils"/>
    </source>
</evidence>
<dbReference type="Proteomes" id="UP001174997">
    <property type="component" value="Unassembled WGS sequence"/>
</dbReference>
<feature type="compositionally biased region" description="Basic and acidic residues" evidence="10">
    <location>
        <begin position="317"/>
        <end position="329"/>
    </location>
</feature>
<evidence type="ECO:0000256" key="10">
    <source>
        <dbReference type="SAM" id="MobiDB-lite"/>
    </source>
</evidence>
<evidence type="ECO:0000256" key="7">
    <source>
        <dbReference type="ARBA" id="ARBA00023306"/>
    </source>
</evidence>
<feature type="compositionally biased region" description="Polar residues" evidence="10">
    <location>
        <begin position="412"/>
        <end position="421"/>
    </location>
</feature>
<keyword evidence="4" id="KW-0132">Cell division</keyword>
<feature type="compositionally biased region" description="Basic and acidic residues" evidence="10">
    <location>
        <begin position="676"/>
        <end position="685"/>
    </location>
</feature>
<feature type="compositionally biased region" description="Low complexity" evidence="10">
    <location>
        <begin position="573"/>
        <end position="583"/>
    </location>
</feature>
<evidence type="ECO:0000256" key="8">
    <source>
        <dbReference type="ARBA" id="ARBA00023328"/>
    </source>
</evidence>
<feature type="region of interest" description="Disordered" evidence="10">
    <location>
        <begin position="185"/>
        <end position="283"/>
    </location>
</feature>
<feature type="region of interest" description="Disordered" evidence="10">
    <location>
        <begin position="314"/>
        <end position="632"/>
    </location>
</feature>
<dbReference type="Pfam" id="PF07558">
    <property type="entry name" value="Shugoshin_N"/>
    <property type="match status" value="1"/>
</dbReference>
<evidence type="ECO:0000256" key="5">
    <source>
        <dbReference type="ARBA" id="ARBA00022829"/>
    </source>
</evidence>
<keyword evidence="3" id="KW-0158">Chromosome</keyword>